<protein>
    <submittedName>
        <fullName evidence="9">Cytochrome P450</fullName>
    </submittedName>
</protein>
<dbReference type="PRINTS" id="PR00359">
    <property type="entry name" value="BP450"/>
</dbReference>
<dbReference type="InterPro" id="IPR001128">
    <property type="entry name" value="Cyt_P450"/>
</dbReference>
<dbReference type="FunFam" id="1.10.630.10:FF:000018">
    <property type="entry name" value="Cytochrome P450 monooxygenase"/>
    <property type="match status" value="1"/>
</dbReference>
<evidence type="ECO:0000256" key="1">
    <source>
        <dbReference type="ARBA" id="ARBA00001971"/>
    </source>
</evidence>
<comment type="similarity">
    <text evidence="2 8">Belongs to the cytochrome P450 family.</text>
</comment>
<accession>A0A848KHS4</accession>
<reference evidence="9 10" key="2">
    <citation type="submission" date="2020-06" db="EMBL/GenBank/DDBJ databases">
        <title>Antribacter stalactiti gen. nov., sp. nov., a new member of the family Nacardiaceae isolated from a cave.</title>
        <authorList>
            <person name="Kim I.S."/>
        </authorList>
    </citation>
    <scope>NUCLEOTIDE SEQUENCE [LARGE SCALE GENOMIC DNA]</scope>
    <source>
        <strain evidence="9 10">YC2-7</strain>
    </source>
</reference>
<dbReference type="SUPFAM" id="SSF48264">
    <property type="entry name" value="Cytochrome P450"/>
    <property type="match status" value="1"/>
</dbReference>
<dbReference type="CDD" id="cd20625">
    <property type="entry name" value="CYP164-like"/>
    <property type="match status" value="1"/>
</dbReference>
<dbReference type="InterPro" id="IPR036396">
    <property type="entry name" value="Cyt_P450_sf"/>
</dbReference>
<evidence type="ECO:0000313" key="9">
    <source>
        <dbReference type="EMBL" id="NMN98583.1"/>
    </source>
</evidence>
<evidence type="ECO:0000256" key="8">
    <source>
        <dbReference type="RuleBase" id="RU000461"/>
    </source>
</evidence>
<keyword evidence="4 8" id="KW-0479">Metal-binding</keyword>
<dbReference type="Proteomes" id="UP000535543">
    <property type="component" value="Unassembled WGS sequence"/>
</dbReference>
<dbReference type="InterPro" id="IPR017972">
    <property type="entry name" value="Cyt_P450_CS"/>
</dbReference>
<dbReference type="InterPro" id="IPR002397">
    <property type="entry name" value="Cyt_P450_B"/>
</dbReference>
<keyword evidence="7 8" id="KW-0503">Monooxygenase</keyword>
<dbReference type="GO" id="GO:0020037">
    <property type="term" value="F:heme binding"/>
    <property type="evidence" value="ECO:0007669"/>
    <property type="project" value="InterPro"/>
</dbReference>
<dbReference type="EMBL" id="VCQU01000011">
    <property type="protein sequence ID" value="NMN98583.1"/>
    <property type="molecule type" value="Genomic_DNA"/>
</dbReference>
<dbReference type="RefSeq" id="WP_169593073.1">
    <property type="nucleotide sequence ID" value="NZ_VCQU01000011.1"/>
</dbReference>
<dbReference type="GO" id="GO:0005506">
    <property type="term" value="F:iron ion binding"/>
    <property type="evidence" value="ECO:0007669"/>
    <property type="project" value="InterPro"/>
</dbReference>
<dbReference type="AlphaFoldDB" id="A0A848KHS4"/>
<comment type="cofactor">
    <cofactor evidence="1">
        <name>heme</name>
        <dbReference type="ChEBI" id="CHEBI:30413"/>
    </cofactor>
</comment>
<evidence type="ECO:0000256" key="2">
    <source>
        <dbReference type="ARBA" id="ARBA00010617"/>
    </source>
</evidence>
<dbReference type="GO" id="GO:0036199">
    <property type="term" value="F:cholest-4-en-3-one 26-monooxygenase activity"/>
    <property type="evidence" value="ECO:0007669"/>
    <property type="project" value="TreeGrafter"/>
</dbReference>
<sequence length="434" mass="47717">MSLRIWARWAALHAGPRTFMKVAALRGAPFPRIMNGDADRNALVEQVRAQGRLIHTPFVGVTADHELTRTILRDNRFGVVSPAAMDLPKAMKWVIAKTELDVVSPVEPPSMLMTNQPDHTRYRKAVARTFTPRAVAKLEDTIAHTTEALLDTLANTRNVELIADFAARLPVAVIAEMLGVPEEMRPNLLGWGNAGAPLLDVGLPWHVYRDAIETMREVNESIDERVVGGADDGDDTILADLTLNSGFDRRELIANAGILVGAGFETTVNLIGNGAVLLRNHPNQLQLLRERPELWPNAIEEILRYDSPVSMTARVALEDVEVCGQRFPKGANTVLLLSGANRDPAVFADPARFDVTRSNAKEHLSFSTGIHACLGAHLARTEGIVGLRSLFDRFPDLQIEGTPHRRELTVLQGFESLPTSLGRARDRATERESA</sequence>
<evidence type="ECO:0000313" key="10">
    <source>
        <dbReference type="Proteomes" id="UP000535543"/>
    </source>
</evidence>
<keyword evidence="5 8" id="KW-0560">Oxidoreductase</keyword>
<dbReference type="Pfam" id="PF00067">
    <property type="entry name" value="p450"/>
    <property type="match status" value="1"/>
</dbReference>
<dbReference type="GO" id="GO:0008395">
    <property type="term" value="F:steroid hydroxylase activity"/>
    <property type="evidence" value="ECO:0007669"/>
    <property type="project" value="TreeGrafter"/>
</dbReference>
<keyword evidence="6 8" id="KW-0408">Iron</keyword>
<comment type="caution">
    <text evidence="9">The sequence shown here is derived from an EMBL/GenBank/DDBJ whole genome shotgun (WGS) entry which is preliminary data.</text>
</comment>
<dbReference type="PANTHER" id="PTHR46696:SF4">
    <property type="entry name" value="BIOTIN BIOSYNTHESIS CYTOCHROME P450"/>
    <property type="match status" value="1"/>
</dbReference>
<dbReference type="GO" id="GO:0006707">
    <property type="term" value="P:cholesterol catabolic process"/>
    <property type="evidence" value="ECO:0007669"/>
    <property type="project" value="TreeGrafter"/>
</dbReference>
<evidence type="ECO:0000256" key="5">
    <source>
        <dbReference type="ARBA" id="ARBA00023002"/>
    </source>
</evidence>
<evidence type="ECO:0000256" key="3">
    <source>
        <dbReference type="ARBA" id="ARBA00022617"/>
    </source>
</evidence>
<keyword evidence="3 8" id="KW-0349">Heme</keyword>
<proteinExistence type="inferred from homology"/>
<keyword evidence="10" id="KW-1185">Reference proteome</keyword>
<organism evidence="9 10">
    <name type="scientific">Antrihabitans stalactiti</name>
    <dbReference type="NCBI Taxonomy" id="2584121"/>
    <lineage>
        <taxon>Bacteria</taxon>
        <taxon>Bacillati</taxon>
        <taxon>Actinomycetota</taxon>
        <taxon>Actinomycetes</taxon>
        <taxon>Mycobacteriales</taxon>
        <taxon>Nocardiaceae</taxon>
        <taxon>Antrihabitans</taxon>
    </lineage>
</organism>
<gene>
    <name evidence="9" type="ORF">FGL95_26465</name>
</gene>
<dbReference type="Gene3D" id="1.10.630.10">
    <property type="entry name" value="Cytochrome P450"/>
    <property type="match status" value="1"/>
</dbReference>
<evidence type="ECO:0000256" key="6">
    <source>
        <dbReference type="ARBA" id="ARBA00023004"/>
    </source>
</evidence>
<reference evidence="9 10" key="1">
    <citation type="submission" date="2019-05" db="EMBL/GenBank/DDBJ databases">
        <authorList>
            <person name="Lee S.D."/>
        </authorList>
    </citation>
    <scope>NUCLEOTIDE SEQUENCE [LARGE SCALE GENOMIC DNA]</scope>
    <source>
        <strain evidence="9 10">YC2-7</strain>
    </source>
</reference>
<dbReference type="PROSITE" id="PS00086">
    <property type="entry name" value="CYTOCHROME_P450"/>
    <property type="match status" value="1"/>
</dbReference>
<evidence type="ECO:0000256" key="4">
    <source>
        <dbReference type="ARBA" id="ARBA00022723"/>
    </source>
</evidence>
<name>A0A848KHS4_9NOCA</name>
<dbReference type="PANTHER" id="PTHR46696">
    <property type="entry name" value="P450, PUTATIVE (EUROFUNG)-RELATED"/>
    <property type="match status" value="1"/>
</dbReference>
<evidence type="ECO:0000256" key="7">
    <source>
        <dbReference type="ARBA" id="ARBA00023033"/>
    </source>
</evidence>